<name>A0A6J5M236_9CAUD</name>
<evidence type="ECO:0000313" key="1">
    <source>
        <dbReference type="EMBL" id="CAB4139050.1"/>
    </source>
</evidence>
<sequence>MVLLLDFPYRTEWRRALSKLRIRNAVEAAEMTDLEILEFMEKKRPDVIVISGSERNPDVARWIGYAREMKLAVELRELPDPAQRAIKRLDEMLAEWMTNPMKRPNVAR</sequence>
<proteinExistence type="predicted"/>
<organism evidence="1">
    <name type="scientific">uncultured Caudovirales phage</name>
    <dbReference type="NCBI Taxonomy" id="2100421"/>
    <lineage>
        <taxon>Viruses</taxon>
        <taxon>Duplodnaviria</taxon>
        <taxon>Heunggongvirae</taxon>
        <taxon>Uroviricota</taxon>
        <taxon>Caudoviricetes</taxon>
        <taxon>Peduoviridae</taxon>
        <taxon>Maltschvirus</taxon>
        <taxon>Maltschvirus maltsch</taxon>
    </lineage>
</organism>
<reference evidence="1" key="1">
    <citation type="submission" date="2020-04" db="EMBL/GenBank/DDBJ databases">
        <authorList>
            <person name="Chiriac C."/>
            <person name="Salcher M."/>
            <person name="Ghai R."/>
            <person name="Kavagutti S V."/>
        </authorList>
    </citation>
    <scope>NUCLEOTIDE SEQUENCE</scope>
</reference>
<dbReference type="EMBL" id="LR796362">
    <property type="protein sequence ID" value="CAB4139050.1"/>
    <property type="molecule type" value="Genomic_DNA"/>
</dbReference>
<protein>
    <submittedName>
        <fullName evidence="1">Uncharacterized protein</fullName>
    </submittedName>
</protein>
<accession>A0A6J5M236</accession>
<gene>
    <name evidence="1" type="ORF">UFOVP350_38</name>
</gene>